<reference evidence="2" key="1">
    <citation type="journal article" date="2019" name="Int. J. Syst. Evol. Microbiol.">
        <title>The Global Catalogue of Microorganisms (GCM) 10K type strain sequencing project: providing services to taxonomists for standard genome sequencing and annotation.</title>
        <authorList>
            <consortium name="The Broad Institute Genomics Platform"/>
            <consortium name="The Broad Institute Genome Sequencing Center for Infectious Disease"/>
            <person name="Wu L."/>
            <person name="Ma J."/>
        </authorList>
    </citation>
    <scope>NUCLEOTIDE SEQUENCE [LARGE SCALE GENOMIC DNA]</scope>
    <source>
        <strain evidence="2">JCM 4816</strain>
    </source>
</reference>
<comment type="caution">
    <text evidence="1">The sequence shown here is derived from an EMBL/GenBank/DDBJ whole genome shotgun (WGS) entry which is preliminary data.</text>
</comment>
<sequence length="122" mass="12700">MDEIHAPTNVDILLTDCAAEDADAVFDALAAAFPQAGGGHGPARAGTGAATAWSWSLAMGPHEHVLAHPQLHGPVRAELQGCPRDVREVRSALAEDFTVRDEGSVSGDQELELRLALSPLAG</sequence>
<accession>A0ABW1G6G1</accession>
<dbReference type="EMBL" id="JBHSQJ010000086">
    <property type="protein sequence ID" value="MFC5909762.1"/>
    <property type="molecule type" value="Genomic_DNA"/>
</dbReference>
<name>A0ABW1G6G1_9ACTN</name>
<proteinExistence type="predicted"/>
<gene>
    <name evidence="1" type="ORF">ACFP3V_21430</name>
</gene>
<evidence type="ECO:0000313" key="1">
    <source>
        <dbReference type="EMBL" id="MFC5909762.1"/>
    </source>
</evidence>
<dbReference type="RefSeq" id="WP_380585849.1">
    <property type="nucleotide sequence ID" value="NZ_JBHSQJ010000086.1"/>
</dbReference>
<protein>
    <submittedName>
        <fullName evidence="1">Uncharacterized protein</fullName>
    </submittedName>
</protein>
<evidence type="ECO:0000313" key="2">
    <source>
        <dbReference type="Proteomes" id="UP001596174"/>
    </source>
</evidence>
<organism evidence="1 2">
    <name type="scientific">Streptacidiphilus monticola</name>
    <dbReference type="NCBI Taxonomy" id="2161674"/>
    <lineage>
        <taxon>Bacteria</taxon>
        <taxon>Bacillati</taxon>
        <taxon>Actinomycetota</taxon>
        <taxon>Actinomycetes</taxon>
        <taxon>Kitasatosporales</taxon>
        <taxon>Streptomycetaceae</taxon>
        <taxon>Streptacidiphilus</taxon>
    </lineage>
</organism>
<dbReference type="Proteomes" id="UP001596174">
    <property type="component" value="Unassembled WGS sequence"/>
</dbReference>
<keyword evidence="2" id="KW-1185">Reference proteome</keyword>